<comment type="caution">
    <text evidence="1">The sequence shown here is derived from an EMBL/GenBank/DDBJ whole genome shotgun (WGS) entry which is preliminary data.</text>
</comment>
<sequence length="71" mass="8027">MGGVELITLHDGAYDREYLFSLIDGALNSDQQLDQLAVDVHEVVERLHCPRPPRPCWALNPSLRPRENAAF</sequence>
<gene>
    <name evidence="1" type="ORF">SE17_18205</name>
</gene>
<keyword evidence="2" id="KW-1185">Reference proteome</keyword>
<evidence type="ECO:0000313" key="2">
    <source>
        <dbReference type="Proteomes" id="UP000050509"/>
    </source>
</evidence>
<dbReference type="AlphaFoldDB" id="A0A0P9D927"/>
<reference evidence="1 2" key="1">
    <citation type="submission" date="2015-09" db="EMBL/GenBank/DDBJ databases">
        <title>Draft genome sequence of Kouleothrix aurantiaca JCM 19913.</title>
        <authorList>
            <person name="Hemp J."/>
        </authorList>
    </citation>
    <scope>NUCLEOTIDE SEQUENCE [LARGE SCALE GENOMIC DNA]</scope>
    <source>
        <strain evidence="1 2">COM-B</strain>
    </source>
</reference>
<organism evidence="1 2">
    <name type="scientific">Kouleothrix aurantiaca</name>
    <dbReference type="NCBI Taxonomy" id="186479"/>
    <lineage>
        <taxon>Bacteria</taxon>
        <taxon>Bacillati</taxon>
        <taxon>Chloroflexota</taxon>
        <taxon>Chloroflexia</taxon>
        <taxon>Chloroflexales</taxon>
        <taxon>Roseiflexineae</taxon>
        <taxon>Roseiflexaceae</taxon>
        <taxon>Kouleothrix</taxon>
    </lineage>
</organism>
<protein>
    <submittedName>
        <fullName evidence="1">Uncharacterized protein</fullName>
    </submittedName>
</protein>
<dbReference type="EMBL" id="LJCR01000708">
    <property type="protein sequence ID" value="KPV51968.1"/>
    <property type="molecule type" value="Genomic_DNA"/>
</dbReference>
<dbReference type="Proteomes" id="UP000050509">
    <property type="component" value="Unassembled WGS sequence"/>
</dbReference>
<proteinExistence type="predicted"/>
<accession>A0A0P9D927</accession>
<evidence type="ECO:0000313" key="1">
    <source>
        <dbReference type="EMBL" id="KPV51968.1"/>
    </source>
</evidence>
<name>A0A0P9D927_9CHLR</name>